<proteinExistence type="predicted"/>
<name>A0A2I1Z2E3_STRMT</name>
<accession>A0A2I1Z2E3</accession>
<dbReference type="InterPro" id="IPR037914">
    <property type="entry name" value="SpoVT-AbrB_sf"/>
</dbReference>
<evidence type="ECO:0000313" key="1">
    <source>
        <dbReference type="EMBL" id="PLA61298.1"/>
    </source>
</evidence>
<dbReference type="Proteomes" id="UP000234971">
    <property type="component" value="Unassembled WGS sequence"/>
</dbReference>
<reference evidence="1 2" key="1">
    <citation type="submission" date="2017-12" db="EMBL/GenBank/DDBJ databases">
        <title>Phylogenetic diversity of female urinary microbiome.</title>
        <authorList>
            <person name="Thomas-White K."/>
            <person name="Wolfe A.J."/>
        </authorList>
    </citation>
    <scope>NUCLEOTIDE SEQUENCE [LARGE SCALE GENOMIC DNA]</scope>
    <source>
        <strain evidence="1 2">UMB1341</strain>
    </source>
</reference>
<dbReference type="AlphaFoldDB" id="A0A2I1Z2E3"/>
<evidence type="ECO:0008006" key="3">
    <source>
        <dbReference type="Google" id="ProtNLM"/>
    </source>
</evidence>
<protein>
    <recommendedName>
        <fullName evidence="3">AbrB family transcriptional regulator</fullName>
    </recommendedName>
</protein>
<organism evidence="1 2">
    <name type="scientific">Streptococcus mitis</name>
    <dbReference type="NCBI Taxonomy" id="28037"/>
    <lineage>
        <taxon>Bacteria</taxon>
        <taxon>Bacillati</taxon>
        <taxon>Bacillota</taxon>
        <taxon>Bacilli</taxon>
        <taxon>Lactobacillales</taxon>
        <taxon>Streptococcaceae</taxon>
        <taxon>Streptococcus</taxon>
        <taxon>Streptococcus mitis group</taxon>
    </lineage>
</organism>
<evidence type="ECO:0000313" key="2">
    <source>
        <dbReference type="Proteomes" id="UP000234971"/>
    </source>
</evidence>
<dbReference type="EMBL" id="PKIE01000001">
    <property type="protein sequence ID" value="PLA61298.1"/>
    <property type="molecule type" value="Genomic_DNA"/>
</dbReference>
<dbReference type="NCBIfam" id="NF047400">
    <property type="entry name" value="MazE_PemI_antitoxin"/>
    <property type="match status" value="1"/>
</dbReference>
<gene>
    <name evidence="1" type="ORF">CYK18_03650</name>
</gene>
<dbReference type="RefSeq" id="WP_017649870.1">
    <property type="nucleotide sequence ID" value="NZ_PKIE01000001.1"/>
</dbReference>
<comment type="caution">
    <text evidence="1">The sequence shown here is derived from an EMBL/GenBank/DDBJ whole genome shotgun (WGS) entry which is preliminary data.</text>
</comment>
<sequence length="93" mass="10423">MTVVKTRQIGNSLSITIPKEFEIPQGQEYNVYKGSDGTLIFSPSKENLLEEATDELIREKMIDELGAIIDRNMAEIEAGNYVTIEEMEAELLG</sequence>
<dbReference type="SUPFAM" id="SSF89447">
    <property type="entry name" value="AbrB/MazE/MraZ-like"/>
    <property type="match status" value="1"/>
</dbReference>